<protein>
    <submittedName>
        <fullName evidence="1">Uncharacterized protein</fullName>
    </submittedName>
</protein>
<name>A0A6B8VG69_9CORY</name>
<dbReference type="Proteomes" id="UP000427071">
    <property type="component" value="Chromosome"/>
</dbReference>
<organism evidence="1 2">
    <name type="scientific">Corynebacterium kalinowskii</name>
    <dbReference type="NCBI Taxonomy" id="2675216"/>
    <lineage>
        <taxon>Bacteria</taxon>
        <taxon>Bacillati</taxon>
        <taxon>Actinomycetota</taxon>
        <taxon>Actinomycetes</taxon>
        <taxon>Mycobacteriales</taxon>
        <taxon>Corynebacteriaceae</taxon>
        <taxon>Corynebacterium</taxon>
    </lineage>
</organism>
<keyword evidence="2" id="KW-1185">Reference proteome</keyword>
<dbReference type="KEGG" id="ckw:CKALI_11445"/>
<evidence type="ECO:0000313" key="2">
    <source>
        <dbReference type="Proteomes" id="UP000427071"/>
    </source>
</evidence>
<dbReference type="EMBL" id="CP046452">
    <property type="protein sequence ID" value="QGU03133.1"/>
    <property type="molecule type" value="Genomic_DNA"/>
</dbReference>
<sequence length="76" mass="8531">MGVHRKRSVAAALLRQGVRWLKRGKDQEGWSQRDQLRLASAINTIEKIATGRELEEKENVELVNRRHGRTAGAVGA</sequence>
<accession>A0A6B8VG69</accession>
<proteinExistence type="predicted"/>
<reference evidence="2" key="1">
    <citation type="submission" date="2019-11" db="EMBL/GenBank/DDBJ databases">
        <title>Complete genome sequence of Corynebacterium kalinowskii 1959, a novel Corynebacterium species isolated from soil of a small paddock in Vilsendorf, Germany.</title>
        <authorList>
            <person name="Schaffert L."/>
            <person name="Ruwe M."/>
            <person name="Milse J."/>
            <person name="Hanuschka K."/>
            <person name="Ortseifen V."/>
            <person name="Droste J."/>
            <person name="Brandt D."/>
            <person name="Schlueter L."/>
            <person name="Kutter Y."/>
            <person name="Vinke S."/>
            <person name="Viehoefer P."/>
            <person name="Jacob L."/>
            <person name="Luebke N.-C."/>
            <person name="Schulte-Berndt E."/>
            <person name="Hain C."/>
            <person name="Linder M."/>
            <person name="Schmidt P."/>
            <person name="Wollenschlaeger L."/>
            <person name="Luttermann T."/>
            <person name="Thieme E."/>
            <person name="Hassa J."/>
            <person name="Haak M."/>
            <person name="Wittchen M."/>
            <person name="Mentz A."/>
            <person name="Persicke M."/>
            <person name="Busche T."/>
            <person name="Ruckert C."/>
        </authorList>
    </citation>
    <scope>NUCLEOTIDE SEQUENCE [LARGE SCALE GENOMIC DNA]</scope>
    <source>
        <strain evidence="2">1959</strain>
    </source>
</reference>
<dbReference type="AlphaFoldDB" id="A0A6B8VG69"/>
<gene>
    <name evidence="1" type="ORF">CKALI_11445</name>
</gene>
<evidence type="ECO:0000313" key="1">
    <source>
        <dbReference type="EMBL" id="QGU03133.1"/>
    </source>
</evidence>